<comment type="similarity">
    <text evidence="2 12">Belongs to the Nudix hydrolase family.</text>
</comment>
<evidence type="ECO:0000256" key="12">
    <source>
        <dbReference type="RuleBase" id="RU003476"/>
    </source>
</evidence>
<evidence type="ECO:0000256" key="10">
    <source>
        <dbReference type="ARBA" id="ARBA00035861"/>
    </source>
</evidence>
<evidence type="ECO:0000256" key="1">
    <source>
        <dbReference type="ARBA" id="ARBA00001946"/>
    </source>
</evidence>
<dbReference type="PRINTS" id="PR00502">
    <property type="entry name" value="NUDIXFAMILY"/>
</dbReference>
<evidence type="ECO:0000256" key="6">
    <source>
        <dbReference type="ARBA" id="ARBA00022763"/>
    </source>
</evidence>
<evidence type="ECO:0000259" key="13">
    <source>
        <dbReference type="PROSITE" id="PS51462"/>
    </source>
</evidence>
<dbReference type="InterPro" id="IPR047127">
    <property type="entry name" value="MutT-like"/>
</dbReference>
<dbReference type="InterPro" id="IPR015797">
    <property type="entry name" value="NUDIX_hydrolase-like_dom_sf"/>
</dbReference>
<sequence>MLVVGAVIAHAGHVFCCRRAPGKASAGLWEFPGGKVEADETPEQALAREIREELGVPILVGDLVLRATTPVDGREIDLACYWATLQQDAPAASTDHDDMVWLPIAELMSLDWAKPDLTAVLRLIAQEPAETSD</sequence>
<dbReference type="InterPro" id="IPR000086">
    <property type="entry name" value="NUDIX_hydrolase_dom"/>
</dbReference>
<dbReference type="Proteomes" id="UP000598775">
    <property type="component" value="Unassembled WGS sequence"/>
</dbReference>
<dbReference type="GO" id="GO:0035539">
    <property type="term" value="F:8-oxo-7,8-dihydrodeoxyguanosine triphosphate pyrophosphatase activity"/>
    <property type="evidence" value="ECO:0007669"/>
    <property type="project" value="UniProtKB-EC"/>
</dbReference>
<dbReference type="EMBL" id="BMGP01000001">
    <property type="protein sequence ID" value="GGF15071.1"/>
    <property type="molecule type" value="Genomic_DNA"/>
</dbReference>
<dbReference type="GO" id="GO:0044716">
    <property type="term" value="F:8-oxo-GDP phosphatase activity"/>
    <property type="evidence" value="ECO:0007669"/>
    <property type="project" value="TreeGrafter"/>
</dbReference>
<dbReference type="PROSITE" id="PS00893">
    <property type="entry name" value="NUDIX_BOX"/>
    <property type="match status" value="1"/>
</dbReference>
<evidence type="ECO:0000256" key="8">
    <source>
        <dbReference type="ARBA" id="ARBA00022842"/>
    </source>
</evidence>
<dbReference type="Gene3D" id="3.90.79.10">
    <property type="entry name" value="Nucleoside Triphosphate Pyrophosphohydrolase"/>
    <property type="match status" value="1"/>
</dbReference>
<dbReference type="AlphaFoldDB" id="A0A917B0R2"/>
<name>A0A917B0R2_9MICO</name>
<dbReference type="InterPro" id="IPR020084">
    <property type="entry name" value="NUDIX_hydrolase_CS"/>
</dbReference>
<dbReference type="PROSITE" id="PS51462">
    <property type="entry name" value="NUDIX"/>
    <property type="match status" value="1"/>
</dbReference>
<dbReference type="Pfam" id="PF00293">
    <property type="entry name" value="NUDIX"/>
    <property type="match status" value="1"/>
</dbReference>
<feature type="domain" description="Nudix hydrolase" evidence="13">
    <location>
        <begin position="1"/>
        <end position="125"/>
    </location>
</feature>
<dbReference type="SUPFAM" id="SSF55811">
    <property type="entry name" value="Nudix"/>
    <property type="match status" value="1"/>
</dbReference>
<dbReference type="GO" id="GO:0044715">
    <property type="term" value="F:8-oxo-dGDP phosphatase activity"/>
    <property type="evidence" value="ECO:0007669"/>
    <property type="project" value="TreeGrafter"/>
</dbReference>
<evidence type="ECO:0000256" key="9">
    <source>
        <dbReference type="ARBA" id="ARBA00023204"/>
    </source>
</evidence>
<proteinExistence type="inferred from homology"/>
<accession>A0A917B0R2</accession>
<evidence type="ECO:0000256" key="4">
    <source>
        <dbReference type="ARBA" id="ARBA00022705"/>
    </source>
</evidence>
<dbReference type="CDD" id="cd03425">
    <property type="entry name" value="NUDIX_MutT_NudA_like"/>
    <property type="match status" value="1"/>
</dbReference>
<comment type="cofactor">
    <cofactor evidence="1">
        <name>Mg(2+)</name>
        <dbReference type="ChEBI" id="CHEBI:18420"/>
    </cofactor>
</comment>
<keyword evidence="9" id="KW-0234">DNA repair</keyword>
<evidence type="ECO:0000313" key="15">
    <source>
        <dbReference type="Proteomes" id="UP000598775"/>
    </source>
</evidence>
<dbReference type="EC" id="3.6.1.55" evidence="11"/>
<keyword evidence="8" id="KW-0460">Magnesium</keyword>
<comment type="caution">
    <text evidence="14">The sequence shown here is derived from an EMBL/GenBank/DDBJ whole genome shotgun (WGS) entry which is preliminary data.</text>
</comment>
<organism evidence="14 15">
    <name type="scientific">Subtercola lobariae</name>
    <dbReference type="NCBI Taxonomy" id="1588641"/>
    <lineage>
        <taxon>Bacteria</taxon>
        <taxon>Bacillati</taxon>
        <taxon>Actinomycetota</taxon>
        <taxon>Actinomycetes</taxon>
        <taxon>Micrococcales</taxon>
        <taxon>Microbacteriaceae</taxon>
        <taxon>Subtercola</taxon>
    </lineage>
</organism>
<protein>
    <recommendedName>
        <fullName evidence="11">8-oxo-dGTP diphosphatase</fullName>
        <ecNumber evidence="11">3.6.1.55</ecNumber>
    </recommendedName>
</protein>
<keyword evidence="4" id="KW-0235">DNA replication</keyword>
<dbReference type="GO" id="GO:0006260">
    <property type="term" value="P:DNA replication"/>
    <property type="evidence" value="ECO:0007669"/>
    <property type="project" value="UniProtKB-KW"/>
</dbReference>
<keyword evidence="5" id="KW-0479">Metal-binding</keyword>
<dbReference type="GO" id="GO:0006281">
    <property type="term" value="P:DNA repair"/>
    <property type="evidence" value="ECO:0007669"/>
    <property type="project" value="UniProtKB-KW"/>
</dbReference>
<evidence type="ECO:0000256" key="3">
    <source>
        <dbReference type="ARBA" id="ARBA00022457"/>
    </source>
</evidence>
<dbReference type="PANTHER" id="PTHR47707">
    <property type="entry name" value="8-OXO-DGTP DIPHOSPHATASE"/>
    <property type="match status" value="1"/>
</dbReference>
<evidence type="ECO:0000256" key="5">
    <source>
        <dbReference type="ARBA" id="ARBA00022723"/>
    </source>
</evidence>
<dbReference type="RefSeq" id="WP_268236218.1">
    <property type="nucleotide sequence ID" value="NZ_BMGP01000001.1"/>
</dbReference>
<keyword evidence="15" id="KW-1185">Reference proteome</keyword>
<gene>
    <name evidence="14" type="ORF">GCM10011399_06200</name>
</gene>
<evidence type="ECO:0000256" key="7">
    <source>
        <dbReference type="ARBA" id="ARBA00022801"/>
    </source>
</evidence>
<evidence type="ECO:0000256" key="2">
    <source>
        <dbReference type="ARBA" id="ARBA00005582"/>
    </source>
</evidence>
<dbReference type="GO" id="GO:0046872">
    <property type="term" value="F:metal ion binding"/>
    <property type="evidence" value="ECO:0007669"/>
    <property type="project" value="UniProtKB-KW"/>
</dbReference>
<dbReference type="GO" id="GO:0008413">
    <property type="term" value="F:8-oxo-7,8-dihydroguanosine triphosphate pyrophosphatase activity"/>
    <property type="evidence" value="ECO:0007669"/>
    <property type="project" value="TreeGrafter"/>
</dbReference>
<keyword evidence="3" id="KW-0515">Mutator protein</keyword>
<keyword evidence="6" id="KW-0227">DNA damage</keyword>
<keyword evidence="7 12" id="KW-0378">Hydrolase</keyword>
<evidence type="ECO:0000256" key="11">
    <source>
        <dbReference type="ARBA" id="ARBA00038905"/>
    </source>
</evidence>
<dbReference type="InterPro" id="IPR020476">
    <property type="entry name" value="Nudix_hydrolase"/>
</dbReference>
<reference evidence="14 15" key="1">
    <citation type="journal article" date="2014" name="Int. J. Syst. Evol. Microbiol.">
        <title>Complete genome sequence of Corynebacterium casei LMG S-19264T (=DSM 44701T), isolated from a smear-ripened cheese.</title>
        <authorList>
            <consortium name="US DOE Joint Genome Institute (JGI-PGF)"/>
            <person name="Walter F."/>
            <person name="Albersmeier A."/>
            <person name="Kalinowski J."/>
            <person name="Ruckert C."/>
        </authorList>
    </citation>
    <scope>NUCLEOTIDE SEQUENCE [LARGE SCALE GENOMIC DNA]</scope>
    <source>
        <strain evidence="14 15">CGMCC 1.12976</strain>
    </source>
</reference>
<comment type="catalytic activity">
    <reaction evidence="10">
        <text>8-oxo-dGTP + H2O = 8-oxo-dGMP + diphosphate + H(+)</text>
        <dbReference type="Rhea" id="RHEA:31575"/>
        <dbReference type="ChEBI" id="CHEBI:15377"/>
        <dbReference type="ChEBI" id="CHEBI:15378"/>
        <dbReference type="ChEBI" id="CHEBI:33019"/>
        <dbReference type="ChEBI" id="CHEBI:63224"/>
        <dbReference type="ChEBI" id="CHEBI:77896"/>
        <dbReference type="EC" id="3.6.1.55"/>
    </reaction>
</comment>
<dbReference type="PANTHER" id="PTHR47707:SF1">
    <property type="entry name" value="NUDIX HYDROLASE FAMILY PROTEIN"/>
    <property type="match status" value="1"/>
</dbReference>
<evidence type="ECO:0000313" key="14">
    <source>
        <dbReference type="EMBL" id="GGF15071.1"/>
    </source>
</evidence>